<evidence type="ECO:0000313" key="8">
    <source>
        <dbReference type="Proteomes" id="UP000128189"/>
    </source>
</evidence>
<dbReference type="RefSeq" id="YP_009505678.1">
    <property type="nucleotide sequence ID" value="NC_038332.1"/>
</dbReference>
<name>A0A191ULS8_9ADEN</name>
<evidence type="ECO:0000256" key="5">
    <source>
        <dbReference type="SAM" id="Phobius"/>
    </source>
</evidence>
<evidence type="ECO:0000256" key="3">
    <source>
        <dbReference type="ARBA" id="ARBA00023136"/>
    </source>
</evidence>
<evidence type="ECO:0000313" key="7">
    <source>
        <dbReference type="EMBL" id="ANJ02470.1"/>
    </source>
</evidence>
<dbReference type="InterPro" id="IPR007110">
    <property type="entry name" value="Ig-like_dom"/>
</dbReference>
<keyword evidence="8" id="KW-1185">Reference proteome</keyword>
<reference evidence="7 8" key="1">
    <citation type="journal article" date="2016" name="J. Gen. Virol.">
        <title>Genetic diversity of species Fowl aviadenovirus D and Fowl aviadenovirus E.</title>
        <authorList>
            <person name="Marek A."/>
            <person name="Kajan G.L."/>
            <person name="Kosiol C."/>
            <person name="Benko M."/>
            <person name="Schachner A."/>
            <person name="Hess M."/>
        </authorList>
    </citation>
    <scope>NUCLEOTIDE SEQUENCE [LARGE SCALE GENOMIC DNA]</scope>
    <source>
        <strain evidence="7 8">CR119</strain>
    </source>
</reference>
<accession>A0A191ULS8</accession>
<dbReference type="OrthoDB" id="31367at10239"/>
<sequence length="257" mass="28838">MLSFGSALAVLLCLTTAQKPRQEGESFNLTTHSNLTLHPRHRGISKQEWRLGRDIKIAIWEKGIGYSYPKGPFQGRVTINETSITLFDLRPNDSTTLTYFAEDSVGTEEEYPYVLSIRDPLRPPVIKVIGEAQTGSKGRYRLRCIAQDNHTSITYHWYTSSLEPGNSSEEVSLLTGRDLAVTCRISDGHSRNSMTLVIPLNTMVAAPYGSGFTTLFLAVLALILLCVILGYTFKRLYCKADRKFVCNPYRECFGNQL</sequence>
<keyword evidence="3 5" id="KW-0472">Membrane</keyword>
<keyword evidence="5" id="KW-0812">Transmembrane</keyword>
<dbReference type="Gene3D" id="2.60.40.10">
    <property type="entry name" value="Immunoglobulins"/>
    <property type="match status" value="1"/>
</dbReference>
<dbReference type="GeneID" id="37616572"/>
<protein>
    <submittedName>
        <fullName evidence="7">ORF11</fullName>
    </submittedName>
</protein>
<evidence type="ECO:0000256" key="1">
    <source>
        <dbReference type="ARBA" id="ARBA00004370"/>
    </source>
</evidence>
<comment type="subcellular location">
    <subcellularLocation>
        <location evidence="1">Membrane</location>
    </subcellularLocation>
</comment>
<dbReference type="PANTHER" id="PTHR12080:SF48">
    <property type="entry name" value="IMMUNOGLOBULIN SUBTYPE DOMAIN-CONTAINING PROTEIN"/>
    <property type="match status" value="1"/>
</dbReference>
<proteinExistence type="predicted"/>
<dbReference type="KEGG" id="vg:37616572"/>
<keyword evidence="4" id="KW-0325">Glycoprotein</keyword>
<feature type="domain" description="Ig-like" evidence="6">
    <location>
        <begin position="123"/>
        <end position="195"/>
    </location>
</feature>
<dbReference type="InterPro" id="IPR015631">
    <property type="entry name" value="CD2/SLAM_rcpt"/>
</dbReference>
<feature type="transmembrane region" description="Helical" evidence="5">
    <location>
        <begin position="208"/>
        <end position="233"/>
    </location>
</feature>
<dbReference type="PANTHER" id="PTHR12080">
    <property type="entry name" value="SIGNALING LYMPHOCYTIC ACTIVATION MOLECULE"/>
    <property type="match status" value="1"/>
</dbReference>
<organism evidence="7 8">
    <name type="scientific">Fowl aviadenovirus 6</name>
    <dbReference type="NCBI Taxonomy" id="172862"/>
    <lineage>
        <taxon>Viruses</taxon>
        <taxon>Varidnaviria</taxon>
        <taxon>Bamfordvirae</taxon>
        <taxon>Preplasmiviricota</taxon>
        <taxon>Polisuviricotina</taxon>
        <taxon>Pharingeaviricetes</taxon>
        <taxon>Rowavirales</taxon>
        <taxon>Adenoviridae</taxon>
        <taxon>Aviadenovirus</taxon>
        <taxon>Aviadenovirus hepatitidis</taxon>
        <taxon>Fowl aviadenovirus E</taxon>
    </lineage>
</organism>
<keyword evidence="5" id="KW-1133">Transmembrane helix</keyword>
<dbReference type="EMBL" id="KT862808">
    <property type="protein sequence ID" value="ANJ02470.1"/>
    <property type="molecule type" value="Genomic_DNA"/>
</dbReference>
<dbReference type="Proteomes" id="UP000128189">
    <property type="component" value="Segment"/>
</dbReference>
<keyword evidence="2" id="KW-0732">Signal</keyword>
<evidence type="ECO:0000259" key="6">
    <source>
        <dbReference type="PROSITE" id="PS50835"/>
    </source>
</evidence>
<dbReference type="InterPro" id="IPR013783">
    <property type="entry name" value="Ig-like_fold"/>
</dbReference>
<dbReference type="GO" id="GO:0016020">
    <property type="term" value="C:membrane"/>
    <property type="evidence" value="ECO:0007669"/>
    <property type="project" value="UniProtKB-SubCell"/>
</dbReference>
<evidence type="ECO:0000256" key="2">
    <source>
        <dbReference type="ARBA" id="ARBA00022729"/>
    </source>
</evidence>
<dbReference type="PROSITE" id="PS50835">
    <property type="entry name" value="IG_LIKE"/>
    <property type="match status" value="1"/>
</dbReference>
<evidence type="ECO:0000256" key="4">
    <source>
        <dbReference type="ARBA" id="ARBA00023180"/>
    </source>
</evidence>